<accession>A0A1Q5STU3</accession>
<dbReference type="InterPro" id="IPR052399">
    <property type="entry name" value="Phage_Baseplate_Assmbl_Protein"/>
</dbReference>
<dbReference type="PANTHER" id="PTHR37829:SF3">
    <property type="entry name" value="PROTEIN JAYE-RELATED"/>
    <property type="match status" value="1"/>
</dbReference>
<comment type="caution">
    <text evidence="5">The sequence shown here is derived from an EMBL/GenBank/DDBJ whole genome shotgun (WGS) entry which is preliminary data.</text>
</comment>
<protein>
    <submittedName>
        <fullName evidence="5">Phage-like element PBSX protein xkdT</fullName>
    </submittedName>
</protein>
<dbReference type="InterPro" id="IPR006949">
    <property type="entry name" value="Barrel_Baseplate_J-like"/>
</dbReference>
<evidence type="ECO:0000313" key="6">
    <source>
        <dbReference type="Proteomes" id="UP000186030"/>
    </source>
</evidence>
<dbReference type="Pfam" id="PF26079">
    <property type="entry name" value="Baseplate_J_C"/>
    <property type="match status" value="1"/>
</dbReference>
<dbReference type="Pfam" id="PF26078">
    <property type="entry name" value="Baseplate_J_M"/>
    <property type="match status" value="1"/>
</dbReference>
<comment type="similarity">
    <text evidence="1">Belongs to the Mu gp47/PBSX XkdT family.</text>
</comment>
<sequence length="353" mass="38333">MFEDQTFEVIMQRMLSQIPDDFDKRQGSVIWDMLAPAALELERAYQQLYLVTNWLYLSEDVPRDILLARVRDFGIEPKPAQKASGMVVFTGLPGTSIPANTRISTDDSIPIFFYTTDDATIPENGAVSVLVEAEIAGSSGNVLANTITVLVDIIDGVEGVINPQAFENGVDEESDESLLARYYERIRRPMTSGNLTHYRQWALEVPGVGAAKVTPLWNGPGTVKVTIVNTDMRPATTELVSQVQEYIEQVRPIGASVTVASATGKPINVSANVILASGYTLQNVQDAFAASLDEYFREIAFSMTYVSYAKIGTLLLNTPGVIDYNGLTVNGGAANVALQDEEVPVRGGVSISV</sequence>
<dbReference type="InterPro" id="IPR058530">
    <property type="entry name" value="Baseplate_J-like_C"/>
</dbReference>
<feature type="domain" description="Baseplate protein J-like barrel" evidence="2">
    <location>
        <begin position="87"/>
        <end position="169"/>
    </location>
</feature>
<reference evidence="6" key="2">
    <citation type="submission" date="2017-01" db="EMBL/GenBank/DDBJ databases">
        <title>Genome sequencing and annotation of Geobacillus sp. 1017, a Hydrocarbon-Oxidizing Thermophilic Bacterium Isolated from a Heavy Oil Reservoir (China).</title>
        <authorList>
            <person name="Kadnikov V.V."/>
            <person name="Mardanov A.V."/>
            <person name="Poltaraus A.B."/>
            <person name="Sokolova D.S."/>
            <person name="Semenova E.M."/>
            <person name="Ravin N.V."/>
            <person name="Tourova T.P."/>
            <person name="Nazina T.N."/>
        </authorList>
    </citation>
    <scope>NUCLEOTIDE SEQUENCE [LARGE SCALE GENOMIC DNA]</scope>
    <source>
        <strain evidence="6">1017</strain>
    </source>
</reference>
<dbReference type="Proteomes" id="UP000186030">
    <property type="component" value="Unassembled WGS sequence"/>
</dbReference>
<dbReference type="AlphaFoldDB" id="A0A1Q5STU3"/>
<dbReference type="EMBL" id="MQMG01000038">
    <property type="protein sequence ID" value="OKO91414.1"/>
    <property type="molecule type" value="Genomic_DNA"/>
</dbReference>
<name>A0A1Q5STU3_9BACL</name>
<organism evidence="5 6">
    <name type="scientific">Geobacillus proteiniphilus</name>
    <dbReference type="NCBI Taxonomy" id="860353"/>
    <lineage>
        <taxon>Bacteria</taxon>
        <taxon>Bacillati</taxon>
        <taxon>Bacillota</taxon>
        <taxon>Bacilli</taxon>
        <taxon>Bacillales</taxon>
        <taxon>Anoxybacillaceae</taxon>
        <taxon>Geobacillus</taxon>
    </lineage>
</organism>
<dbReference type="RefSeq" id="WP_074044194.1">
    <property type="nucleotide sequence ID" value="NZ_MQMG01000038.1"/>
</dbReference>
<feature type="domain" description="Baseplate J-like central" evidence="3">
    <location>
        <begin position="191"/>
        <end position="260"/>
    </location>
</feature>
<evidence type="ECO:0000259" key="4">
    <source>
        <dbReference type="Pfam" id="PF26079"/>
    </source>
</evidence>
<feature type="domain" description="Baseplate J-like C-terminal" evidence="4">
    <location>
        <begin position="267"/>
        <end position="352"/>
    </location>
</feature>
<evidence type="ECO:0000259" key="3">
    <source>
        <dbReference type="Pfam" id="PF26078"/>
    </source>
</evidence>
<evidence type="ECO:0000313" key="5">
    <source>
        <dbReference type="EMBL" id="OKO91414.1"/>
    </source>
</evidence>
<dbReference type="Pfam" id="PF04865">
    <property type="entry name" value="Baseplate_J"/>
    <property type="match status" value="1"/>
</dbReference>
<evidence type="ECO:0000256" key="1">
    <source>
        <dbReference type="ARBA" id="ARBA00038087"/>
    </source>
</evidence>
<proteinExistence type="inferred from homology"/>
<dbReference type="PANTHER" id="PTHR37829">
    <property type="entry name" value="PHAGE-LIKE ELEMENT PBSX PROTEIN XKDT"/>
    <property type="match status" value="1"/>
</dbReference>
<reference evidence="5 6" key="1">
    <citation type="submission" date="2016-11" db="EMBL/GenBank/DDBJ databases">
        <authorList>
            <person name="Kadnikov V."/>
            <person name="Nazina T."/>
        </authorList>
    </citation>
    <scope>NUCLEOTIDE SEQUENCE [LARGE SCALE GENOMIC DNA]</scope>
    <source>
        <strain evidence="5 6">1017</strain>
    </source>
</reference>
<gene>
    <name evidence="5" type="ORF">BRO54_2691</name>
</gene>
<dbReference type="InterPro" id="IPR058531">
    <property type="entry name" value="Baseplate_J_M"/>
</dbReference>
<evidence type="ECO:0000259" key="2">
    <source>
        <dbReference type="Pfam" id="PF04865"/>
    </source>
</evidence>